<dbReference type="Proteomes" id="UP000198372">
    <property type="component" value="Unassembled WGS sequence"/>
</dbReference>
<proteinExistence type="predicted"/>
<evidence type="ECO:0000313" key="3">
    <source>
        <dbReference type="Proteomes" id="UP000198372"/>
    </source>
</evidence>
<evidence type="ECO:0000256" key="1">
    <source>
        <dbReference type="SAM" id="MobiDB-lite"/>
    </source>
</evidence>
<evidence type="ECO:0000313" key="2">
    <source>
        <dbReference type="EMBL" id="SCV73565.1"/>
    </source>
</evidence>
<dbReference type="AlphaFoldDB" id="A0A238FK90"/>
<protein>
    <submittedName>
        <fullName evidence="2">BQ2448_7491 protein</fullName>
    </submittedName>
</protein>
<reference evidence="3" key="1">
    <citation type="submission" date="2016-09" db="EMBL/GenBank/DDBJ databases">
        <authorList>
            <person name="Jeantristanb JTB J.-T."/>
            <person name="Ricardo R."/>
        </authorList>
    </citation>
    <scope>NUCLEOTIDE SEQUENCE [LARGE SCALE GENOMIC DNA]</scope>
</reference>
<dbReference type="EMBL" id="FMSP01000018">
    <property type="protein sequence ID" value="SCV73565.1"/>
    <property type="molecule type" value="Genomic_DNA"/>
</dbReference>
<gene>
    <name evidence="2" type="ORF">BQ2448_7491</name>
</gene>
<organism evidence="2 3">
    <name type="scientific">Microbotryum intermedium</name>
    <dbReference type="NCBI Taxonomy" id="269621"/>
    <lineage>
        <taxon>Eukaryota</taxon>
        <taxon>Fungi</taxon>
        <taxon>Dikarya</taxon>
        <taxon>Basidiomycota</taxon>
        <taxon>Pucciniomycotina</taxon>
        <taxon>Microbotryomycetes</taxon>
        <taxon>Microbotryales</taxon>
        <taxon>Microbotryaceae</taxon>
        <taxon>Microbotryum</taxon>
    </lineage>
</organism>
<name>A0A238FK90_9BASI</name>
<keyword evidence="3" id="KW-1185">Reference proteome</keyword>
<dbReference type="OrthoDB" id="2540218at2759"/>
<feature type="region of interest" description="Disordered" evidence="1">
    <location>
        <begin position="47"/>
        <end position="67"/>
    </location>
</feature>
<accession>A0A238FK90</accession>
<sequence>MSNISVPATKTLLKDHFGNIDASNWSSGKELLEMALSTDDHLLAPLKTQIDPPAMPGRGAFTSEGKMDEPGWFSHEAFVAGTLMLDMAVCGVMAHEKWAKLESVFAAASSPVDRSSRIIDLITMPRLSPVTTLRYG</sequence>